<dbReference type="PIRSF" id="PIRSF036894">
    <property type="entry name" value="PMI_Firm_short"/>
    <property type="match status" value="1"/>
</dbReference>
<organism evidence="6 7">
    <name type="scientific">Mesohalobacter halotolerans</name>
    <dbReference type="NCBI Taxonomy" id="1883405"/>
    <lineage>
        <taxon>Bacteria</taxon>
        <taxon>Pseudomonadati</taxon>
        <taxon>Bacteroidota</taxon>
        <taxon>Flavobacteriia</taxon>
        <taxon>Flavobacteriales</taxon>
        <taxon>Flavobacteriaceae</taxon>
        <taxon>Mesohalobacter</taxon>
    </lineage>
</organism>
<keyword evidence="6" id="KW-0413">Isomerase</keyword>
<dbReference type="InterPro" id="IPR046457">
    <property type="entry name" value="PMI_typeI_cat"/>
</dbReference>
<evidence type="ECO:0000313" key="6">
    <source>
        <dbReference type="EMBL" id="TKS56839.1"/>
    </source>
</evidence>
<comment type="caution">
    <text evidence="6">The sequence shown here is derived from an EMBL/GenBank/DDBJ whole genome shotgun (WGS) entry which is preliminary data.</text>
</comment>
<accession>A0A4U5TRG0</accession>
<feature type="active site" evidence="4">
    <location>
        <position position="201"/>
    </location>
</feature>
<dbReference type="OrthoDB" id="9808275at2"/>
<dbReference type="EMBL" id="SWMU01000002">
    <property type="protein sequence ID" value="TKS56839.1"/>
    <property type="molecule type" value="Genomic_DNA"/>
</dbReference>
<protein>
    <submittedName>
        <fullName evidence="6">Mannose-6-phosphate isomerase</fullName>
    </submittedName>
</protein>
<dbReference type="CDD" id="cd07010">
    <property type="entry name" value="cupin_PMI_type_I_N_bac"/>
    <property type="match status" value="1"/>
</dbReference>
<dbReference type="Pfam" id="PF20511">
    <property type="entry name" value="PMI_typeI_cat"/>
    <property type="match status" value="1"/>
</dbReference>
<evidence type="ECO:0000256" key="2">
    <source>
        <dbReference type="ARBA" id="ARBA00022833"/>
    </source>
</evidence>
<name>A0A4U5TRG0_9FLAO</name>
<keyword evidence="2 3" id="KW-0862">Zinc</keyword>
<dbReference type="AlphaFoldDB" id="A0A4U5TRG0"/>
<dbReference type="Proteomes" id="UP000306552">
    <property type="component" value="Unassembled WGS sequence"/>
</dbReference>
<dbReference type="InterPro" id="IPR014628">
    <property type="entry name" value="Man6P_isomerase_Firm_short"/>
</dbReference>
<dbReference type="Gene3D" id="2.60.120.10">
    <property type="entry name" value="Jelly Rolls"/>
    <property type="match status" value="2"/>
</dbReference>
<feature type="binding site" evidence="3">
    <location>
        <position position="123"/>
    </location>
    <ligand>
        <name>Zn(2+)</name>
        <dbReference type="ChEBI" id="CHEBI:29105"/>
    </ligand>
</feature>
<dbReference type="InterPro" id="IPR014710">
    <property type="entry name" value="RmlC-like_jellyroll"/>
</dbReference>
<dbReference type="InterPro" id="IPR011051">
    <property type="entry name" value="RmlC_Cupin_sf"/>
</dbReference>
<feature type="binding site" evidence="3">
    <location>
        <position position="106"/>
    </location>
    <ligand>
        <name>Zn(2+)</name>
        <dbReference type="ChEBI" id="CHEBI:29105"/>
    </ligand>
</feature>
<evidence type="ECO:0000256" key="4">
    <source>
        <dbReference type="PIRSR" id="PIRSR036894-2"/>
    </source>
</evidence>
<dbReference type="PANTHER" id="PTHR42742">
    <property type="entry name" value="TRANSCRIPTIONAL REPRESSOR MPRA"/>
    <property type="match status" value="1"/>
</dbReference>
<evidence type="ECO:0000256" key="3">
    <source>
        <dbReference type="PIRSR" id="PIRSR036894-1"/>
    </source>
</evidence>
<feature type="domain" description="Phosphomannose isomerase type I catalytic" evidence="5">
    <location>
        <begin position="10"/>
        <end position="118"/>
    </location>
</feature>
<reference evidence="6 7" key="1">
    <citation type="submission" date="2019-04" db="EMBL/GenBank/DDBJ databases">
        <title>Psychroflexus halotolerans sp. nov., isolated from a marine solar saltern.</title>
        <authorList>
            <person name="Feng X."/>
        </authorList>
    </citation>
    <scope>NUCLEOTIDE SEQUENCE [LARGE SCALE GENOMIC DNA]</scope>
    <source>
        <strain evidence="6 7">WDS2C27</strain>
    </source>
</reference>
<dbReference type="GO" id="GO:0008270">
    <property type="term" value="F:zinc ion binding"/>
    <property type="evidence" value="ECO:0007669"/>
    <property type="project" value="InterPro"/>
</dbReference>
<proteinExistence type="predicted"/>
<comment type="cofactor">
    <cofactor evidence="3">
        <name>Zn(2+)</name>
        <dbReference type="ChEBI" id="CHEBI:29105"/>
    </cofactor>
    <text evidence="3">Binds 1 zinc ion per subunit.</text>
</comment>
<gene>
    <name evidence="6" type="ORF">FCN74_06365</name>
</gene>
<evidence type="ECO:0000313" key="7">
    <source>
        <dbReference type="Proteomes" id="UP000306552"/>
    </source>
</evidence>
<dbReference type="SUPFAM" id="SSF51182">
    <property type="entry name" value="RmlC-like cupins"/>
    <property type="match status" value="1"/>
</dbReference>
<keyword evidence="1 3" id="KW-0479">Metal-binding</keyword>
<feature type="binding site" evidence="3">
    <location>
        <position position="181"/>
    </location>
    <ligand>
        <name>Zn(2+)</name>
        <dbReference type="ChEBI" id="CHEBI:29105"/>
    </ligand>
</feature>
<keyword evidence="7" id="KW-1185">Reference proteome</keyword>
<sequence>MHKPELYPLKFKPILKKKIWGGQHLNYKDKSVSEDTKIGESWEISGVEGSVSVVDGGALEGQSLNTVLANYKEELVGQSVYKRFGNEFPLLIKFIDAKENLSVQLHPDDKIAKTKHNCMGKTEMWYVMNAEKDGFIIADFDRPMNKNDYLKAVKNKSIKDVLNHINVTSGDVFFIAPGLIHAIGSGVLLAEIQQTSDITYRIYDWNRVDEQGKFRTLHQQEALDAIDFTSKDPSVNYNKTTNSLNKVVYNPHFKTDYLHVNGEFDLDLYSPESFCILINVGVDAEIVFENRVFSIAQQETYLIPATISRLKLKANSSDFLVVHI</sequence>
<dbReference type="GO" id="GO:0005975">
    <property type="term" value="P:carbohydrate metabolic process"/>
    <property type="evidence" value="ECO:0007669"/>
    <property type="project" value="InterPro"/>
</dbReference>
<dbReference type="PANTHER" id="PTHR42742:SF3">
    <property type="entry name" value="FRUCTOKINASE"/>
    <property type="match status" value="1"/>
</dbReference>
<dbReference type="GO" id="GO:0004476">
    <property type="term" value="F:mannose-6-phosphate isomerase activity"/>
    <property type="evidence" value="ECO:0007669"/>
    <property type="project" value="InterPro"/>
</dbReference>
<evidence type="ECO:0000256" key="1">
    <source>
        <dbReference type="ARBA" id="ARBA00022723"/>
    </source>
</evidence>
<dbReference type="InterPro" id="IPR051804">
    <property type="entry name" value="Carb_Metab_Reg_Kinase/Isom"/>
</dbReference>
<evidence type="ECO:0000259" key="5">
    <source>
        <dbReference type="Pfam" id="PF20511"/>
    </source>
</evidence>